<protein>
    <recommendedName>
        <fullName evidence="4">YEATS domain-containing protein</fullName>
    </recommendedName>
</protein>
<keyword evidence="1 2" id="KW-0539">Nucleus</keyword>
<dbReference type="InterPro" id="IPR016665">
    <property type="entry name" value="Sas5/TAF14"/>
</dbReference>
<name>A0A292PIW6_9PEZI</name>
<dbReference type="InterPro" id="IPR038336">
    <property type="entry name" value="NET_sf"/>
</dbReference>
<reference evidence="5" key="1">
    <citation type="submission" date="2015-10" db="EMBL/GenBank/DDBJ databases">
        <authorList>
            <person name="Regsiter A."/>
            <person name="william w."/>
        </authorList>
    </citation>
    <scope>NUCLEOTIDE SEQUENCE</scope>
    <source>
        <strain evidence="5">Montdore</strain>
    </source>
</reference>
<evidence type="ECO:0000256" key="1">
    <source>
        <dbReference type="ARBA" id="ARBA00023242"/>
    </source>
</evidence>
<organism evidence="5 6">
    <name type="scientific">Tuber aestivum</name>
    <name type="common">summer truffle</name>
    <dbReference type="NCBI Taxonomy" id="59557"/>
    <lineage>
        <taxon>Eukaryota</taxon>
        <taxon>Fungi</taxon>
        <taxon>Dikarya</taxon>
        <taxon>Ascomycota</taxon>
        <taxon>Pezizomycotina</taxon>
        <taxon>Pezizomycetes</taxon>
        <taxon>Pezizales</taxon>
        <taxon>Tuberaceae</taxon>
        <taxon>Tuber</taxon>
    </lineage>
</organism>
<keyword evidence="6" id="KW-1185">Reference proteome</keyword>
<dbReference type="PANTHER" id="PTHR23195">
    <property type="entry name" value="YEATS DOMAIN"/>
    <property type="match status" value="1"/>
</dbReference>
<accession>A0A292PIW6</accession>
<evidence type="ECO:0000313" key="6">
    <source>
        <dbReference type="Proteomes" id="UP001412239"/>
    </source>
</evidence>
<dbReference type="PROSITE" id="PS51037">
    <property type="entry name" value="YEATS"/>
    <property type="match status" value="1"/>
</dbReference>
<dbReference type="InterPro" id="IPR038704">
    <property type="entry name" value="YEAST_sf"/>
</dbReference>
<dbReference type="GO" id="GO:0000785">
    <property type="term" value="C:chromatin"/>
    <property type="evidence" value="ECO:0007669"/>
    <property type="project" value="UniProtKB-ARBA"/>
</dbReference>
<feature type="region of interest" description="Disordered" evidence="3">
    <location>
        <begin position="138"/>
        <end position="180"/>
    </location>
</feature>
<dbReference type="Pfam" id="PF03366">
    <property type="entry name" value="YEATS"/>
    <property type="match status" value="1"/>
</dbReference>
<dbReference type="Proteomes" id="UP001412239">
    <property type="component" value="Unassembled WGS sequence"/>
</dbReference>
<evidence type="ECO:0000256" key="3">
    <source>
        <dbReference type="SAM" id="MobiDB-lite"/>
    </source>
</evidence>
<sequence>MCTNHPIITKITRKIKLVTTQSILTDVAPAHEGFPMREWSIRVFIQGEKGEELPANIFDRVTYKLHPTFANPNRVVKKLPFLITEQGWGEFDMEVVLHAIDKGGDHSIRHDLNFQKNKYESVHSITFNNPRPNLVKALAASGPVPGADTAAPEENGVSKRDKRKNDGEERTKKKSRSERTFDMEKLAEGLQKLQEEHLLQVVQMVHDNKTPETYIKNDVERECCLPTHLPPIRLIKSIVLILFCETEGEFHVDLYTLPSHLTQMLWKFVQECGVDV</sequence>
<evidence type="ECO:0000259" key="4">
    <source>
        <dbReference type="PROSITE" id="PS51037"/>
    </source>
</evidence>
<dbReference type="InterPro" id="IPR055129">
    <property type="entry name" value="YEATS_dom"/>
</dbReference>
<dbReference type="AlphaFoldDB" id="A0A292PIW6"/>
<gene>
    <name evidence="5" type="ORF">GSTUAT00008553001</name>
</gene>
<evidence type="ECO:0000313" key="5">
    <source>
        <dbReference type="EMBL" id="CUS07366.1"/>
    </source>
</evidence>
<feature type="compositionally biased region" description="Basic and acidic residues" evidence="3">
    <location>
        <begin position="156"/>
        <end position="180"/>
    </location>
</feature>
<dbReference type="Gene3D" id="1.20.1270.220">
    <property type="match status" value="1"/>
</dbReference>
<evidence type="ECO:0000256" key="2">
    <source>
        <dbReference type="PROSITE-ProRule" id="PRU00376"/>
    </source>
</evidence>
<comment type="subcellular location">
    <subcellularLocation>
        <location evidence="2">Nucleus</location>
    </subcellularLocation>
</comment>
<dbReference type="GO" id="GO:0005634">
    <property type="term" value="C:nucleus"/>
    <property type="evidence" value="ECO:0007669"/>
    <property type="project" value="UniProtKB-SubCell"/>
</dbReference>
<dbReference type="PIRSF" id="PIRSF016551">
    <property type="entry name" value="SAS5/TFIID_14"/>
    <property type="match status" value="1"/>
</dbReference>
<dbReference type="InterPro" id="IPR005033">
    <property type="entry name" value="YEATS"/>
</dbReference>
<dbReference type="Gene3D" id="2.60.40.1970">
    <property type="entry name" value="YEATS domain"/>
    <property type="match status" value="1"/>
</dbReference>
<feature type="domain" description="YEATS" evidence="4">
    <location>
        <begin position="5"/>
        <end position="141"/>
    </location>
</feature>
<dbReference type="EMBL" id="LN891214">
    <property type="protein sequence ID" value="CUS07366.1"/>
    <property type="molecule type" value="Genomic_DNA"/>
</dbReference>
<dbReference type="GO" id="GO:0006355">
    <property type="term" value="P:regulation of DNA-templated transcription"/>
    <property type="evidence" value="ECO:0007669"/>
    <property type="project" value="InterPro"/>
</dbReference>
<proteinExistence type="predicted"/>
<dbReference type="CDD" id="cd16905">
    <property type="entry name" value="YEATS_Taf14_like"/>
    <property type="match status" value="1"/>
</dbReference>